<dbReference type="PANTHER" id="PTHR16861">
    <property type="entry name" value="GLYCOPROTEIN 38"/>
    <property type="match status" value="1"/>
</dbReference>
<evidence type="ECO:0000313" key="4">
    <source>
        <dbReference type="Proteomes" id="UP001610446"/>
    </source>
</evidence>
<sequence>MTDSTSDHFTCPSGGTWYVCENAPYFVGCCSSDPCTNVDANSTSPCPNVSPASFDTSIYDSILPNSCIDSPNANWYACNFTDPPFLGCCSSPACGNDSGCPADDLLAAAWSSSSRGQFELFQDEDTGNDDDEGSGGGGGGLSGGAIAGIVVGAVAGVVILAALIWFFLRRRKNKKAPGLGTPSVTEGEQQRMYNGEYGGYQQPYPGSPYQDSQFSSPTGTTLGVGTNPKYLSGSSVGVSLPSLSPPLPSESGRPISEMSDDTHDKRVSGQNHGLGVSGAKKPETIQELDSSAAEVHELDGGGRT</sequence>
<comment type="caution">
    <text evidence="3">The sequence shown here is derived from an EMBL/GenBank/DDBJ whole genome shotgun (WGS) entry which is preliminary data.</text>
</comment>
<feature type="compositionally biased region" description="Low complexity" evidence="1">
    <location>
        <begin position="199"/>
        <end position="210"/>
    </location>
</feature>
<organism evidence="3 4">
    <name type="scientific">Aspergillus pseudoustus</name>
    <dbReference type="NCBI Taxonomy" id="1810923"/>
    <lineage>
        <taxon>Eukaryota</taxon>
        <taxon>Fungi</taxon>
        <taxon>Dikarya</taxon>
        <taxon>Ascomycota</taxon>
        <taxon>Pezizomycotina</taxon>
        <taxon>Eurotiomycetes</taxon>
        <taxon>Eurotiomycetidae</taxon>
        <taxon>Eurotiales</taxon>
        <taxon>Aspergillaceae</taxon>
        <taxon>Aspergillus</taxon>
        <taxon>Aspergillus subgen. Nidulantes</taxon>
    </lineage>
</organism>
<reference evidence="3 4" key="1">
    <citation type="submission" date="2024-07" db="EMBL/GenBank/DDBJ databases">
        <title>Section-level genome sequencing and comparative genomics of Aspergillus sections Usti and Cavernicolus.</title>
        <authorList>
            <consortium name="Lawrence Berkeley National Laboratory"/>
            <person name="Nybo J.L."/>
            <person name="Vesth T.C."/>
            <person name="Theobald S."/>
            <person name="Frisvad J.C."/>
            <person name="Larsen T.O."/>
            <person name="Kjaerboelling I."/>
            <person name="Rothschild-Mancinelli K."/>
            <person name="Lyhne E.K."/>
            <person name="Kogle M.E."/>
            <person name="Barry K."/>
            <person name="Clum A."/>
            <person name="Na H."/>
            <person name="Ledsgaard L."/>
            <person name="Lin J."/>
            <person name="Lipzen A."/>
            <person name="Kuo A."/>
            <person name="Riley R."/>
            <person name="Mondo S."/>
            <person name="Labutti K."/>
            <person name="Haridas S."/>
            <person name="Pangalinan J."/>
            <person name="Salamov A.A."/>
            <person name="Simmons B.A."/>
            <person name="Magnuson J.K."/>
            <person name="Chen J."/>
            <person name="Drula E."/>
            <person name="Henrissat B."/>
            <person name="Wiebenga A."/>
            <person name="Lubbers R.J."/>
            <person name="Gomes A.C."/>
            <person name="Makela M.R."/>
            <person name="Stajich J."/>
            <person name="Grigoriev I.V."/>
            <person name="Mortensen U.H."/>
            <person name="De Vries R.P."/>
            <person name="Baker S.E."/>
            <person name="Andersen M.R."/>
        </authorList>
    </citation>
    <scope>NUCLEOTIDE SEQUENCE [LARGE SCALE GENOMIC DNA]</scope>
    <source>
        <strain evidence="3 4">CBS 123904</strain>
    </source>
</reference>
<keyword evidence="2" id="KW-0812">Transmembrane</keyword>
<dbReference type="PANTHER" id="PTHR16861:SF4">
    <property type="entry name" value="SH3 DOMAIN PROTEIN (AFU_ORTHOLOGUE AFUA_1G13610)"/>
    <property type="match status" value="1"/>
</dbReference>
<feature type="region of interest" description="Disordered" evidence="1">
    <location>
        <begin position="241"/>
        <end position="304"/>
    </location>
</feature>
<proteinExistence type="predicted"/>
<feature type="compositionally biased region" description="Polar residues" evidence="1">
    <location>
        <begin position="211"/>
        <end position="224"/>
    </location>
</feature>
<feature type="region of interest" description="Disordered" evidence="1">
    <location>
        <begin position="195"/>
        <end position="227"/>
    </location>
</feature>
<evidence type="ECO:0000313" key="3">
    <source>
        <dbReference type="EMBL" id="KAL2838551.1"/>
    </source>
</evidence>
<keyword evidence="2" id="KW-0472">Membrane</keyword>
<dbReference type="EMBL" id="JBFXLU010000144">
    <property type="protein sequence ID" value="KAL2838551.1"/>
    <property type="molecule type" value="Genomic_DNA"/>
</dbReference>
<feature type="transmembrane region" description="Helical" evidence="2">
    <location>
        <begin position="145"/>
        <end position="168"/>
    </location>
</feature>
<protein>
    <submittedName>
        <fullName evidence="3">Uncharacterized protein</fullName>
    </submittedName>
</protein>
<feature type="compositionally biased region" description="Basic and acidic residues" evidence="1">
    <location>
        <begin position="294"/>
        <end position="304"/>
    </location>
</feature>
<dbReference type="Proteomes" id="UP001610446">
    <property type="component" value="Unassembled WGS sequence"/>
</dbReference>
<keyword evidence="4" id="KW-1185">Reference proteome</keyword>
<keyword evidence="2" id="KW-1133">Transmembrane helix</keyword>
<evidence type="ECO:0000256" key="2">
    <source>
        <dbReference type="SAM" id="Phobius"/>
    </source>
</evidence>
<name>A0ABR4JEV9_9EURO</name>
<gene>
    <name evidence="3" type="ORF">BJY01DRAFT_237446</name>
</gene>
<accession>A0ABR4JEV9</accession>
<evidence type="ECO:0000256" key="1">
    <source>
        <dbReference type="SAM" id="MobiDB-lite"/>
    </source>
</evidence>